<keyword evidence="2" id="KW-0560">Oxidoreductase</keyword>
<dbReference type="InterPro" id="IPR050097">
    <property type="entry name" value="Ferredoxin-NADP_redctase_2"/>
</dbReference>
<comment type="catalytic activity">
    <reaction evidence="3">
        <text>[thioredoxin]-dithiol + NADP(+) = [thioredoxin]-disulfide + NADPH + H(+)</text>
        <dbReference type="Rhea" id="RHEA:20345"/>
        <dbReference type="Rhea" id="RHEA-COMP:10698"/>
        <dbReference type="Rhea" id="RHEA-COMP:10700"/>
        <dbReference type="ChEBI" id="CHEBI:15378"/>
        <dbReference type="ChEBI" id="CHEBI:29950"/>
        <dbReference type="ChEBI" id="CHEBI:50058"/>
        <dbReference type="ChEBI" id="CHEBI:57783"/>
        <dbReference type="ChEBI" id="CHEBI:58349"/>
        <dbReference type="EC" id="1.8.1.9"/>
    </reaction>
</comment>
<dbReference type="InterPro" id="IPR023753">
    <property type="entry name" value="FAD/NAD-binding_dom"/>
</dbReference>
<dbReference type="Gene3D" id="3.50.50.60">
    <property type="entry name" value="FAD/NAD(P)-binding domain"/>
    <property type="match status" value="2"/>
</dbReference>
<dbReference type="InterPro" id="IPR018490">
    <property type="entry name" value="cNMP-bd_dom_sf"/>
</dbReference>
<dbReference type="SUPFAM" id="SSF51206">
    <property type="entry name" value="cAMP-binding domain-like"/>
    <property type="match status" value="1"/>
</dbReference>
<sequence length="560" mass="59327">MTATSASNVADVYGAYPRLTDDQIAILRSCGRVRPVLEGEHLVRAGEPSEDFFVVLSGTVAVVEDHGDQEHVVQLHGPHSFLGELGLLEGQTAVLSAVVRTPGEVLAVGSAALRDLLSGEPALGDVILRAYVLRRTMLAGAGTGFRIIGSAFSPDTRRLLEFAARNRLPHRWADLEKDTEAEALLTRLGVTPQETPVVVWHDHRVLRNPSNVELAQAIGLRTGTTTRAVCDLLVVGAGPGGLAAAVYGASEGLSTVVLDAVATGGQAGTSSRIENYLGFPAGISGMELAERAVVQASRFGARISVPAEATGLGQRDGTTMVRLTDGSTVTARNVVVATGARYRRLPAPGVERFEGLGVHYAATLWEARSCRLDPVAVVGGGNSAGQAALFLARESPAVHLLVRSGDLGHSMSRYLIDRIERHPRVHVQLHTEVREVTGEDRVESVVVEDNRTREQQVLPARALFVFIGARPGTSWLADALTLDPRGFIPTGQDVIPLTADIWKPLARAPLALETGLPGVFAVGDVRSGSVKRVASAVGEGAMAVRLAHEHLEEVGPPAIR</sequence>
<proteinExistence type="predicted"/>
<keyword evidence="1" id="KW-0285">Flavoprotein</keyword>
<accession>A0ABW2G3F8</accession>
<dbReference type="PROSITE" id="PS50042">
    <property type="entry name" value="CNMP_BINDING_3"/>
    <property type="match status" value="1"/>
</dbReference>
<dbReference type="SMART" id="SM00100">
    <property type="entry name" value="cNMP"/>
    <property type="match status" value="1"/>
</dbReference>
<dbReference type="PRINTS" id="PR00368">
    <property type="entry name" value="FADPNR"/>
</dbReference>
<dbReference type="SUPFAM" id="SSF51905">
    <property type="entry name" value="FAD/NAD(P)-binding domain"/>
    <property type="match status" value="1"/>
</dbReference>
<dbReference type="Pfam" id="PF00027">
    <property type="entry name" value="cNMP_binding"/>
    <property type="match status" value="1"/>
</dbReference>
<keyword evidence="6" id="KW-1185">Reference proteome</keyword>
<dbReference type="CDD" id="cd00038">
    <property type="entry name" value="CAP_ED"/>
    <property type="match status" value="1"/>
</dbReference>
<comment type="caution">
    <text evidence="5">The sequence shown here is derived from an EMBL/GenBank/DDBJ whole genome shotgun (WGS) entry which is preliminary data.</text>
</comment>
<evidence type="ECO:0000256" key="3">
    <source>
        <dbReference type="ARBA" id="ARBA00048132"/>
    </source>
</evidence>
<evidence type="ECO:0000259" key="4">
    <source>
        <dbReference type="PROSITE" id="PS50042"/>
    </source>
</evidence>
<evidence type="ECO:0000313" key="5">
    <source>
        <dbReference type="EMBL" id="MFC7184039.1"/>
    </source>
</evidence>
<dbReference type="InterPro" id="IPR036188">
    <property type="entry name" value="FAD/NAD-bd_sf"/>
</dbReference>
<organism evidence="5 6">
    <name type="scientific">Kitasatospora paranensis</name>
    <dbReference type="NCBI Taxonomy" id="258053"/>
    <lineage>
        <taxon>Bacteria</taxon>
        <taxon>Bacillati</taxon>
        <taxon>Actinomycetota</taxon>
        <taxon>Actinomycetes</taxon>
        <taxon>Kitasatosporales</taxon>
        <taxon>Streptomycetaceae</taxon>
        <taxon>Kitasatospora</taxon>
    </lineage>
</organism>
<evidence type="ECO:0000313" key="6">
    <source>
        <dbReference type="Proteomes" id="UP001596435"/>
    </source>
</evidence>
<dbReference type="Gene3D" id="2.60.120.10">
    <property type="entry name" value="Jelly Rolls"/>
    <property type="match status" value="1"/>
</dbReference>
<dbReference type="PANTHER" id="PTHR48105">
    <property type="entry name" value="THIOREDOXIN REDUCTASE 1-RELATED-RELATED"/>
    <property type="match status" value="1"/>
</dbReference>
<reference evidence="6" key="1">
    <citation type="journal article" date="2019" name="Int. J. Syst. Evol. Microbiol.">
        <title>The Global Catalogue of Microorganisms (GCM) 10K type strain sequencing project: providing services to taxonomists for standard genome sequencing and annotation.</title>
        <authorList>
            <consortium name="The Broad Institute Genomics Platform"/>
            <consortium name="The Broad Institute Genome Sequencing Center for Infectious Disease"/>
            <person name="Wu L."/>
            <person name="Ma J."/>
        </authorList>
    </citation>
    <scope>NUCLEOTIDE SEQUENCE [LARGE SCALE GENOMIC DNA]</scope>
    <source>
        <strain evidence="6">CGMCC 1.12859</strain>
    </source>
</reference>
<dbReference type="Proteomes" id="UP001596435">
    <property type="component" value="Unassembled WGS sequence"/>
</dbReference>
<name>A0ABW2G3F8_9ACTN</name>
<gene>
    <name evidence="5" type="ORF">ACFQMG_31275</name>
</gene>
<protein>
    <submittedName>
        <fullName evidence="5">FAD-dependent oxidoreductase</fullName>
    </submittedName>
</protein>
<evidence type="ECO:0000256" key="2">
    <source>
        <dbReference type="ARBA" id="ARBA00023002"/>
    </source>
</evidence>
<evidence type="ECO:0000256" key="1">
    <source>
        <dbReference type="ARBA" id="ARBA00022630"/>
    </source>
</evidence>
<dbReference type="InterPro" id="IPR000595">
    <property type="entry name" value="cNMP-bd_dom"/>
</dbReference>
<dbReference type="Pfam" id="PF07992">
    <property type="entry name" value="Pyr_redox_2"/>
    <property type="match status" value="1"/>
</dbReference>
<dbReference type="EMBL" id="JBHTAJ010000086">
    <property type="protein sequence ID" value="MFC7184039.1"/>
    <property type="molecule type" value="Genomic_DNA"/>
</dbReference>
<dbReference type="InterPro" id="IPR014710">
    <property type="entry name" value="RmlC-like_jellyroll"/>
</dbReference>
<feature type="domain" description="Cyclic nucleotide-binding" evidence="4">
    <location>
        <begin position="15"/>
        <end position="117"/>
    </location>
</feature>
<dbReference type="PRINTS" id="PR00469">
    <property type="entry name" value="PNDRDTASEII"/>
</dbReference>
<dbReference type="RefSeq" id="WP_380232590.1">
    <property type="nucleotide sequence ID" value="NZ_JBHSVH010000002.1"/>
</dbReference>